<feature type="transmembrane region" description="Helical" evidence="10">
    <location>
        <begin position="177"/>
        <end position="197"/>
    </location>
</feature>
<evidence type="ECO:0000256" key="1">
    <source>
        <dbReference type="ARBA" id="ARBA00000085"/>
    </source>
</evidence>
<dbReference type="AlphaFoldDB" id="A0A8T7M4J5"/>
<dbReference type="Pfam" id="PF02518">
    <property type="entry name" value="HATPase_c"/>
    <property type="match status" value="1"/>
</dbReference>
<proteinExistence type="predicted"/>
<dbReference type="Gene3D" id="1.20.5.1930">
    <property type="match status" value="1"/>
</dbReference>
<dbReference type="CDD" id="cd16917">
    <property type="entry name" value="HATPase_UhpB-NarQ-NarX-like"/>
    <property type="match status" value="1"/>
</dbReference>
<keyword evidence="7" id="KW-0067">ATP-binding</keyword>
<organism evidence="13 15">
    <name type="scientific">Candidatus Chlorohelix allophototropha</name>
    <dbReference type="NCBI Taxonomy" id="3003348"/>
    <lineage>
        <taxon>Bacteria</taxon>
        <taxon>Bacillati</taxon>
        <taxon>Chloroflexota</taxon>
        <taxon>Chloroflexia</taxon>
        <taxon>Candidatus Chloroheliales</taxon>
        <taxon>Candidatus Chloroheliaceae</taxon>
        <taxon>Candidatus Chlorohelix</taxon>
    </lineage>
</organism>
<evidence type="ECO:0000313" key="13">
    <source>
        <dbReference type="EMBL" id="NWJ47009.1"/>
    </source>
</evidence>
<keyword evidence="16" id="KW-1185">Reference proteome</keyword>
<evidence type="ECO:0000313" key="15">
    <source>
        <dbReference type="Proteomes" id="UP000521676"/>
    </source>
</evidence>
<feature type="domain" description="Signal transduction histidine kinase subgroup 3 dimerisation and phosphoacceptor" evidence="12">
    <location>
        <begin position="229"/>
        <end position="295"/>
    </location>
</feature>
<keyword evidence="6 13" id="KW-0418">Kinase</keyword>
<dbReference type="Proteomes" id="UP000521676">
    <property type="component" value="Unassembled WGS sequence"/>
</dbReference>
<evidence type="ECO:0000313" key="14">
    <source>
        <dbReference type="EMBL" id="WJW69997.1"/>
    </source>
</evidence>
<keyword evidence="14" id="KW-0614">Plasmid</keyword>
<dbReference type="Pfam" id="PF07730">
    <property type="entry name" value="HisKA_3"/>
    <property type="match status" value="1"/>
</dbReference>
<keyword evidence="5" id="KW-0547">Nucleotide-binding</keyword>
<dbReference type="InterPro" id="IPR050482">
    <property type="entry name" value="Sensor_HK_TwoCompSys"/>
</dbReference>
<reference evidence="14" key="2">
    <citation type="journal article" date="2024" name="Nature">
        <title>Anoxygenic phototroph of the Chloroflexota uses a type I reaction centre.</title>
        <authorList>
            <person name="Tsuji J.M."/>
            <person name="Shaw N.A."/>
            <person name="Nagashima S."/>
            <person name="Venkiteswaran J.J."/>
            <person name="Schiff S.L."/>
            <person name="Watanabe T."/>
            <person name="Fukui M."/>
            <person name="Hanada S."/>
            <person name="Tank M."/>
            <person name="Neufeld J.D."/>
        </authorList>
    </citation>
    <scope>NUCLEOTIDE SEQUENCE</scope>
    <source>
        <strain evidence="14">L227-S17</strain>
        <plasmid evidence="14 16">unnamed1</plasmid>
    </source>
</reference>
<feature type="coiled-coil region" evidence="9">
    <location>
        <begin position="197"/>
        <end position="231"/>
    </location>
</feature>
<evidence type="ECO:0000256" key="3">
    <source>
        <dbReference type="ARBA" id="ARBA00022553"/>
    </source>
</evidence>
<evidence type="ECO:0000259" key="11">
    <source>
        <dbReference type="Pfam" id="PF02518"/>
    </source>
</evidence>
<feature type="transmembrane region" description="Helical" evidence="10">
    <location>
        <begin position="70"/>
        <end position="88"/>
    </location>
</feature>
<dbReference type="EMBL" id="JACATZ010000001">
    <property type="protein sequence ID" value="NWJ47009.1"/>
    <property type="molecule type" value="Genomic_DNA"/>
</dbReference>
<evidence type="ECO:0000256" key="10">
    <source>
        <dbReference type="SAM" id="Phobius"/>
    </source>
</evidence>
<protein>
    <recommendedName>
        <fullName evidence="2">histidine kinase</fullName>
        <ecNumber evidence="2">2.7.13.3</ecNumber>
    </recommendedName>
</protein>
<keyword evidence="9" id="KW-0175">Coiled coil</keyword>
<dbReference type="GO" id="GO:0046983">
    <property type="term" value="F:protein dimerization activity"/>
    <property type="evidence" value="ECO:0007669"/>
    <property type="project" value="InterPro"/>
</dbReference>
<dbReference type="InterPro" id="IPR036890">
    <property type="entry name" value="HATPase_C_sf"/>
</dbReference>
<gene>
    <name evidence="13" type="ORF">HXX08_14195</name>
    <name evidence="14" type="ORF">OZ401_004798</name>
</gene>
<dbReference type="GO" id="GO:0005524">
    <property type="term" value="F:ATP binding"/>
    <property type="evidence" value="ECO:0007669"/>
    <property type="project" value="UniProtKB-KW"/>
</dbReference>
<evidence type="ECO:0000313" key="16">
    <source>
        <dbReference type="Proteomes" id="UP001431572"/>
    </source>
</evidence>
<feature type="transmembrane region" description="Helical" evidence="10">
    <location>
        <begin position="100"/>
        <end position="121"/>
    </location>
</feature>
<evidence type="ECO:0000259" key="12">
    <source>
        <dbReference type="Pfam" id="PF07730"/>
    </source>
</evidence>
<evidence type="ECO:0000256" key="2">
    <source>
        <dbReference type="ARBA" id="ARBA00012438"/>
    </source>
</evidence>
<evidence type="ECO:0000256" key="9">
    <source>
        <dbReference type="SAM" id="Coils"/>
    </source>
</evidence>
<dbReference type="EC" id="2.7.13.3" evidence="2"/>
<keyword evidence="10" id="KW-0472">Membrane</keyword>
<dbReference type="InterPro" id="IPR011712">
    <property type="entry name" value="Sig_transdc_His_kin_sub3_dim/P"/>
</dbReference>
<dbReference type="SUPFAM" id="SSF55874">
    <property type="entry name" value="ATPase domain of HSP90 chaperone/DNA topoisomerase II/histidine kinase"/>
    <property type="match status" value="1"/>
</dbReference>
<feature type="transmembrane region" description="Helical" evidence="10">
    <location>
        <begin position="151"/>
        <end position="171"/>
    </location>
</feature>
<dbReference type="RefSeq" id="WP_341471882.1">
    <property type="nucleotide sequence ID" value="NZ_CP128401.1"/>
</dbReference>
<geneLocation type="plasmid" evidence="14 16">
    <name>unnamed1</name>
</geneLocation>
<comment type="catalytic activity">
    <reaction evidence="1">
        <text>ATP + protein L-histidine = ADP + protein N-phospho-L-histidine.</text>
        <dbReference type="EC" id="2.7.13.3"/>
    </reaction>
</comment>
<dbReference type="PANTHER" id="PTHR24421">
    <property type="entry name" value="NITRATE/NITRITE SENSOR PROTEIN NARX-RELATED"/>
    <property type="match status" value="1"/>
</dbReference>
<dbReference type="Proteomes" id="UP001431572">
    <property type="component" value="Plasmid unnamed1"/>
</dbReference>
<evidence type="ECO:0000256" key="4">
    <source>
        <dbReference type="ARBA" id="ARBA00022679"/>
    </source>
</evidence>
<keyword evidence="10" id="KW-0812">Transmembrane</keyword>
<accession>A0A8T7M4J5</accession>
<keyword evidence="8" id="KW-0902">Two-component regulatory system</keyword>
<feature type="domain" description="Histidine kinase/HSP90-like ATPase" evidence="11">
    <location>
        <begin position="337"/>
        <end position="424"/>
    </location>
</feature>
<dbReference type="Gene3D" id="3.30.565.10">
    <property type="entry name" value="Histidine kinase-like ATPase, C-terminal domain"/>
    <property type="match status" value="1"/>
</dbReference>
<keyword evidence="10" id="KW-1133">Transmembrane helix</keyword>
<name>A0A8T7M4J5_9CHLR</name>
<evidence type="ECO:0000256" key="7">
    <source>
        <dbReference type="ARBA" id="ARBA00022840"/>
    </source>
</evidence>
<dbReference type="GO" id="GO:0016020">
    <property type="term" value="C:membrane"/>
    <property type="evidence" value="ECO:0007669"/>
    <property type="project" value="InterPro"/>
</dbReference>
<dbReference type="EMBL" id="CP128401">
    <property type="protein sequence ID" value="WJW69997.1"/>
    <property type="molecule type" value="Genomic_DNA"/>
</dbReference>
<dbReference type="GO" id="GO:0000155">
    <property type="term" value="F:phosphorelay sensor kinase activity"/>
    <property type="evidence" value="ECO:0007669"/>
    <property type="project" value="InterPro"/>
</dbReference>
<evidence type="ECO:0000256" key="6">
    <source>
        <dbReference type="ARBA" id="ARBA00022777"/>
    </source>
</evidence>
<dbReference type="PANTHER" id="PTHR24421:SF10">
    <property type="entry name" value="NITRATE_NITRITE SENSOR PROTEIN NARQ"/>
    <property type="match status" value="1"/>
</dbReference>
<dbReference type="InterPro" id="IPR003594">
    <property type="entry name" value="HATPase_dom"/>
</dbReference>
<reference evidence="13 15" key="1">
    <citation type="submission" date="2020-06" db="EMBL/GenBank/DDBJ databases">
        <title>Anoxygenic phototrophic Chloroflexota member uses a Type I reaction center.</title>
        <authorList>
            <person name="Tsuji J.M."/>
            <person name="Shaw N.A."/>
            <person name="Nagashima S."/>
            <person name="Venkiteswaran J."/>
            <person name="Schiff S.L."/>
            <person name="Hanada S."/>
            <person name="Tank M."/>
            <person name="Neufeld J.D."/>
        </authorList>
    </citation>
    <scope>NUCLEOTIDE SEQUENCE [LARGE SCALE GENOMIC DNA]</scope>
    <source>
        <strain evidence="13">L227-S17</strain>
    </source>
</reference>
<evidence type="ECO:0000256" key="5">
    <source>
        <dbReference type="ARBA" id="ARBA00022741"/>
    </source>
</evidence>
<keyword evidence="4" id="KW-0808">Transferase</keyword>
<sequence length="436" mass="49455">MLGSKFLENSQTKLEFQPDEKNIPLGRNSRHWYNWLISKPFDWISTPIYLGACLSLFYDRNFYGSSYHVFEWWQITALVVATFILLAIDRYEYWRWGEEMPMRVATGYFLLRVGLVALISVVNPNEITLFMYLIIPFSALIYFGSGVGIGVGLLTWLIFAIRVLFFATIASEMPRPLPFINIFTICLIFIMTTAYTLRREKSSRTNAERLLKELKQSQRQVEELAATRERNRLARDIHDSLGHYLTVISVLLGKARAFKEKNPAEAEQAVTDARRLANEALQDVRESIKSLRTSQELFSLERKLPVLVANLQNEHLKIELEISGSEAGFSKQVLMVLYRVAQEGLTNVQRHSDASRARLQLKFEVHVAELTLEDNGKGFDLQNLSTGQSSGYGLLGLQERLEITGGEFLLDSQPGKGTRLVARVCKTSAAATGELG</sequence>
<evidence type="ECO:0000256" key="8">
    <source>
        <dbReference type="ARBA" id="ARBA00023012"/>
    </source>
</evidence>
<keyword evidence="3" id="KW-0597">Phosphoprotein</keyword>